<keyword evidence="1" id="KW-0472">Membrane</keyword>
<evidence type="ECO:0000313" key="3">
    <source>
        <dbReference type="Proteomes" id="UP000183898"/>
    </source>
</evidence>
<keyword evidence="1" id="KW-1133">Transmembrane helix</keyword>
<dbReference type="PANTHER" id="PTHR40031">
    <property type="entry name" value="HYPOTHETICAL MEMBRANE SPANNING PROTEIN"/>
    <property type="match status" value="1"/>
</dbReference>
<evidence type="ECO:0000313" key="2">
    <source>
        <dbReference type="EMBL" id="SEN49450.1"/>
    </source>
</evidence>
<dbReference type="AlphaFoldDB" id="A0A1H8H090"/>
<evidence type="ECO:0000256" key="1">
    <source>
        <dbReference type="SAM" id="Phobius"/>
    </source>
</evidence>
<dbReference type="EMBL" id="FOCT01000005">
    <property type="protein sequence ID" value="SEN49450.1"/>
    <property type="molecule type" value="Genomic_DNA"/>
</dbReference>
<reference evidence="2 3" key="1">
    <citation type="submission" date="2016-10" db="EMBL/GenBank/DDBJ databases">
        <authorList>
            <person name="de Groot N.N."/>
        </authorList>
    </citation>
    <scope>NUCLEOTIDE SEQUENCE [LARGE SCALE GENOMIC DNA]</scope>
    <source>
        <strain evidence="2 3">Nl18</strain>
    </source>
</reference>
<gene>
    <name evidence="2" type="ORF">SAMN05216404_1052</name>
</gene>
<sequence length="359" mass="40198">MDTLTHALSGALLARATASPSHHAPDTGQLTLHARMTVGFIAAAFPDADFVLRAIDTLTYITFHRGITHSIILLPFWAWLVAWLLSNLSRLSRRPYPWQAFYGITALGIGIHIAGDVITSYGTMLLAPFSRHAFSIPFTFIIDPYFTGIIVIGLVTSIFKPKSRYPAVAALLILGCYVGFQGILHSRAVEIGEAYVKNHRLKEAQVHAFPQPLSPFNWKIIVSHDDDYEVASVNLWRTQELDAPAAESGLLDWWEAIAAGYQPVSTAKWTRHSRFGETERQSALAREAWRQEIFAGFRHFAVFPVLDRIEYYPDAVCVSFLDLRFIVPSLQPSLVFGLCREGPHGFWHLAHDPGLFGRD</sequence>
<feature type="transmembrane region" description="Helical" evidence="1">
    <location>
        <begin position="167"/>
        <end position="184"/>
    </location>
</feature>
<protein>
    <submittedName>
        <fullName evidence="2">Inner membrane protein</fullName>
    </submittedName>
</protein>
<proteinExistence type="predicted"/>
<name>A0A1H8H090_9PROT</name>
<dbReference type="PANTHER" id="PTHR40031:SF1">
    <property type="entry name" value="MEMBRANE-BOUND METAL-DEPENDENT HYDROLASE"/>
    <property type="match status" value="1"/>
</dbReference>
<dbReference type="InterPro" id="IPR053170">
    <property type="entry name" value="Transcription_regulator"/>
</dbReference>
<dbReference type="InterPro" id="IPR007404">
    <property type="entry name" value="YdjM-like"/>
</dbReference>
<feature type="transmembrane region" description="Helical" evidence="1">
    <location>
        <begin position="134"/>
        <end position="155"/>
    </location>
</feature>
<keyword evidence="1" id="KW-0812">Transmembrane</keyword>
<dbReference type="Pfam" id="PF04307">
    <property type="entry name" value="YdjM"/>
    <property type="match status" value="1"/>
</dbReference>
<accession>A0A1H8H090</accession>
<dbReference type="Proteomes" id="UP000183898">
    <property type="component" value="Unassembled WGS sequence"/>
</dbReference>
<feature type="transmembrane region" description="Helical" evidence="1">
    <location>
        <begin position="67"/>
        <end position="88"/>
    </location>
</feature>
<feature type="transmembrane region" description="Helical" evidence="1">
    <location>
        <begin position="100"/>
        <end position="122"/>
    </location>
</feature>
<organism evidence="2 3">
    <name type="scientific">Nitrosospira multiformis</name>
    <dbReference type="NCBI Taxonomy" id="1231"/>
    <lineage>
        <taxon>Bacteria</taxon>
        <taxon>Pseudomonadati</taxon>
        <taxon>Pseudomonadota</taxon>
        <taxon>Betaproteobacteria</taxon>
        <taxon>Nitrosomonadales</taxon>
        <taxon>Nitrosomonadaceae</taxon>
        <taxon>Nitrosospira</taxon>
    </lineage>
</organism>